<evidence type="ECO:0000313" key="1">
    <source>
        <dbReference type="EMBL" id="KAI2661305.1"/>
    </source>
</evidence>
<evidence type="ECO:0000313" key="2">
    <source>
        <dbReference type="Proteomes" id="UP000830375"/>
    </source>
</evidence>
<sequence length="297" mass="34180">MDFKPEKPRSLVLRKGNVTDKFRFCLRGLQIPSITEKQVKSLGKVFKSTLKDTATLRVAHLDYCSGQYFPGFESMYLIFKYFQEAWEPYDVLPSPTNLFAWSLKDTPACLLCQKRGSLEHILSCCPKALGERRYRWRHDQAGEKPSGSRNLAGGLLATARDWQLKVDLGKQLKIPETIATTTLRPDMVLFSESSRQMVLLELTKPWKDRMEESFKRKRAKHEELASECRNRGWKTCCFPIEVGCQGFASQLLCRALKLLGMRGLHKNKAIRNIMDAAEKASRWLWINRADPWTTQAT</sequence>
<name>A0ABQ8MF83_LABRO</name>
<dbReference type="EMBL" id="JACTAM010000008">
    <property type="protein sequence ID" value="KAI2661305.1"/>
    <property type="molecule type" value="Genomic_DNA"/>
</dbReference>
<protein>
    <submittedName>
        <fullName evidence="1">Glutamyl-tRNA(Gln) amidotransferase subunit A</fullName>
    </submittedName>
</protein>
<gene>
    <name evidence="1" type="ORF">H4Q32_006867</name>
</gene>
<reference evidence="1 2" key="1">
    <citation type="submission" date="2022-01" db="EMBL/GenBank/DDBJ databases">
        <title>A high-quality chromosome-level genome assembly of rohu carp, Labeo rohita.</title>
        <authorList>
            <person name="Arick M.A. II"/>
            <person name="Hsu C.-Y."/>
            <person name="Magbanua Z."/>
            <person name="Pechanova O."/>
            <person name="Grover C."/>
            <person name="Miller E."/>
            <person name="Thrash A."/>
            <person name="Ezzel L."/>
            <person name="Alam S."/>
            <person name="Benzie J."/>
            <person name="Hamilton M."/>
            <person name="Karsi A."/>
            <person name="Lawrence M.L."/>
            <person name="Peterson D.G."/>
        </authorList>
    </citation>
    <scope>NUCLEOTIDE SEQUENCE [LARGE SCALE GENOMIC DNA]</scope>
    <source>
        <strain evidence="2">BAU-BD-2019</strain>
        <tissue evidence="1">Blood</tissue>
    </source>
</reference>
<dbReference type="Proteomes" id="UP000830375">
    <property type="component" value="Unassembled WGS sequence"/>
</dbReference>
<organism evidence="1 2">
    <name type="scientific">Labeo rohita</name>
    <name type="common">Indian major carp</name>
    <name type="synonym">Cyprinus rohita</name>
    <dbReference type="NCBI Taxonomy" id="84645"/>
    <lineage>
        <taxon>Eukaryota</taxon>
        <taxon>Metazoa</taxon>
        <taxon>Chordata</taxon>
        <taxon>Craniata</taxon>
        <taxon>Vertebrata</taxon>
        <taxon>Euteleostomi</taxon>
        <taxon>Actinopterygii</taxon>
        <taxon>Neopterygii</taxon>
        <taxon>Teleostei</taxon>
        <taxon>Ostariophysi</taxon>
        <taxon>Cypriniformes</taxon>
        <taxon>Cyprinidae</taxon>
        <taxon>Labeoninae</taxon>
        <taxon>Labeonini</taxon>
        <taxon>Labeo</taxon>
    </lineage>
</organism>
<comment type="caution">
    <text evidence="1">The sequence shown here is derived from an EMBL/GenBank/DDBJ whole genome shotgun (WGS) entry which is preliminary data.</text>
</comment>
<accession>A0ABQ8MF83</accession>
<keyword evidence="2" id="KW-1185">Reference proteome</keyword>
<proteinExistence type="predicted"/>